<dbReference type="Proteomes" id="UP000054845">
    <property type="component" value="Unassembled WGS sequence"/>
</dbReference>
<keyword evidence="2" id="KW-1185">Reference proteome</keyword>
<proteinExistence type="predicted"/>
<organism evidence="1 2">
    <name type="scientific">Ceraceosorus bombacis</name>
    <dbReference type="NCBI Taxonomy" id="401625"/>
    <lineage>
        <taxon>Eukaryota</taxon>
        <taxon>Fungi</taxon>
        <taxon>Dikarya</taxon>
        <taxon>Basidiomycota</taxon>
        <taxon>Ustilaginomycotina</taxon>
        <taxon>Exobasidiomycetes</taxon>
        <taxon>Ceraceosorales</taxon>
        <taxon>Ceraceosoraceae</taxon>
        <taxon>Ceraceosorus</taxon>
    </lineage>
</organism>
<dbReference type="AlphaFoldDB" id="A0A0P1BN50"/>
<accession>A0A0P1BN50</accession>
<evidence type="ECO:0000313" key="1">
    <source>
        <dbReference type="EMBL" id="CEH17539.1"/>
    </source>
</evidence>
<dbReference type="EMBL" id="CCYA01000265">
    <property type="protein sequence ID" value="CEH17539.1"/>
    <property type="molecule type" value="Genomic_DNA"/>
</dbReference>
<sequence>MIPPAGPPLSADRRSPLHHPSNVLAIRILRSAYNLRRRLLNELYHQTLLLSSATASFGPCPMILGFVEALST</sequence>
<reference evidence="1 2" key="1">
    <citation type="submission" date="2014-09" db="EMBL/GenBank/DDBJ databases">
        <authorList>
            <person name="Magalhaes I.L.F."/>
            <person name="Oliveira U."/>
            <person name="Santos F.R."/>
            <person name="Vidigal T.H.D.A."/>
            <person name="Brescovit A.D."/>
            <person name="Santos A.J."/>
        </authorList>
    </citation>
    <scope>NUCLEOTIDE SEQUENCE [LARGE SCALE GENOMIC DNA]</scope>
</reference>
<evidence type="ECO:0000313" key="2">
    <source>
        <dbReference type="Proteomes" id="UP000054845"/>
    </source>
</evidence>
<name>A0A0P1BN50_9BASI</name>
<protein>
    <submittedName>
        <fullName evidence="1">Uncharacterized protein</fullName>
    </submittedName>
</protein>